<dbReference type="Pfam" id="PF18998">
    <property type="entry name" value="Flg_new_2"/>
    <property type="match status" value="2"/>
</dbReference>
<dbReference type="InterPro" id="IPR050955">
    <property type="entry name" value="Plant_Biomass_Hydrol_Est"/>
</dbReference>
<name>A0ABU1P531_9BACL</name>
<dbReference type="InterPro" id="IPR044060">
    <property type="entry name" value="Bacterial_rp_domain"/>
</dbReference>
<feature type="domain" description="BIG2" evidence="2">
    <location>
        <begin position="558"/>
        <end position="638"/>
    </location>
</feature>
<dbReference type="InterPro" id="IPR003343">
    <property type="entry name" value="Big_2"/>
</dbReference>
<dbReference type="Gene3D" id="2.60.40.1080">
    <property type="match status" value="1"/>
</dbReference>
<dbReference type="Pfam" id="PF00963">
    <property type="entry name" value="Cohesin"/>
    <property type="match status" value="1"/>
</dbReference>
<evidence type="ECO:0000259" key="2">
    <source>
        <dbReference type="SMART" id="SM00635"/>
    </source>
</evidence>
<dbReference type="CDD" id="cd08547">
    <property type="entry name" value="Type_II_cohesin"/>
    <property type="match status" value="1"/>
</dbReference>
<dbReference type="Gene3D" id="2.60.40.680">
    <property type="match status" value="1"/>
</dbReference>
<reference evidence="3 4" key="1">
    <citation type="submission" date="2023-07" db="EMBL/GenBank/DDBJ databases">
        <title>Sorghum-associated microbial communities from plants grown in Nebraska, USA.</title>
        <authorList>
            <person name="Schachtman D."/>
        </authorList>
    </citation>
    <scope>NUCLEOTIDE SEQUENCE [LARGE SCALE GENOMIC DNA]</scope>
    <source>
        <strain evidence="3 4">CC258</strain>
    </source>
</reference>
<organism evidence="3 4">
    <name type="scientific">Paenibacillus qinlingensis</name>
    <dbReference type="NCBI Taxonomy" id="1837343"/>
    <lineage>
        <taxon>Bacteria</taxon>
        <taxon>Bacillati</taxon>
        <taxon>Bacillota</taxon>
        <taxon>Bacilli</taxon>
        <taxon>Bacillales</taxon>
        <taxon>Paenibacillaceae</taxon>
        <taxon>Paenibacillus</taxon>
    </lineage>
</organism>
<dbReference type="SUPFAM" id="SSF49384">
    <property type="entry name" value="Carbohydrate-binding domain"/>
    <property type="match status" value="1"/>
</dbReference>
<dbReference type="InterPro" id="IPR008964">
    <property type="entry name" value="Invasin/intimin_cell_adhesion"/>
</dbReference>
<dbReference type="SUPFAM" id="SSF49373">
    <property type="entry name" value="Invasin/intimin cell-adhesion fragments"/>
    <property type="match status" value="1"/>
</dbReference>
<dbReference type="Proteomes" id="UP001267290">
    <property type="component" value="Unassembled WGS sequence"/>
</dbReference>
<gene>
    <name evidence="3" type="ORF">J2736_006093</name>
</gene>
<dbReference type="Gene3D" id="1.20.1270.90">
    <property type="entry name" value="AF1782-like"/>
    <property type="match status" value="1"/>
</dbReference>
<evidence type="ECO:0000313" key="3">
    <source>
        <dbReference type="EMBL" id="MDR6554862.1"/>
    </source>
</evidence>
<dbReference type="SUPFAM" id="SSF53474">
    <property type="entry name" value="alpha/beta-Hydrolases"/>
    <property type="match status" value="1"/>
</dbReference>
<proteinExistence type="predicted"/>
<evidence type="ECO:0000256" key="1">
    <source>
        <dbReference type="ARBA" id="ARBA00022729"/>
    </source>
</evidence>
<dbReference type="PANTHER" id="PTHR43037">
    <property type="entry name" value="UNNAMED PRODUCT-RELATED"/>
    <property type="match status" value="1"/>
</dbReference>
<dbReference type="RefSeq" id="WP_310502270.1">
    <property type="nucleotide sequence ID" value="NZ_JAVDSB010000020.1"/>
</dbReference>
<dbReference type="SUPFAM" id="SSF63446">
    <property type="entry name" value="Type I dockerin domain"/>
    <property type="match status" value="1"/>
</dbReference>
<accession>A0ABU1P531</accession>
<dbReference type="Pfam" id="PF02368">
    <property type="entry name" value="Big_2"/>
    <property type="match status" value="1"/>
</dbReference>
<dbReference type="InterPro" id="IPR008965">
    <property type="entry name" value="CBM2/CBM3_carb-bd_dom_sf"/>
</dbReference>
<dbReference type="Gene3D" id="3.40.50.1820">
    <property type="entry name" value="alpha/beta hydrolase"/>
    <property type="match status" value="1"/>
</dbReference>
<dbReference type="PANTHER" id="PTHR43037:SF4">
    <property type="entry name" value="PEPTIDASE S9 PROLYL OLIGOPEPTIDASE CATALYTIC DOMAIN-CONTAINING PROTEIN"/>
    <property type="match status" value="1"/>
</dbReference>
<dbReference type="InterPro" id="IPR011050">
    <property type="entry name" value="Pectin_lyase_fold/virulence"/>
</dbReference>
<dbReference type="SMART" id="SM00635">
    <property type="entry name" value="BID_2"/>
    <property type="match status" value="1"/>
</dbReference>
<sequence length="1438" mass="154437">MGPLPVVLFLHGTGESGTDNEKQVNSNADILYRLTDTYYQDHPAIIIAPQSPTVGTAGWGNEQMTKSLWALVNSVQQEFNTDLSRLYVMGLSMGGWGTWGLLEHYADKIAAAATFSGWSNDPKTQASLNKDIPVWIFHGDADTTIVPAHSRNVFNELKAVGNTKVKYTEFPGVGHSSWVNAYTYTDPNDGNTNLVDWLFAQTKPTYNITTTTSSVYGTVTANTYSSIAGETIGLTVTPASGYKLTLNSLKVGGGAIELKSIGNNVFTFVMPAEDVTVAASFESASASVPYNVNVAGPSANGSVASDKATAQTDDTVTLSVYSATNYKLKTLTVSPNGFGMKVALTPAGSNQFTFKMPAGNVNITAEFEIIYQVLYAETFDASTSVGGGAWAGDTAAIVARPGGTAGDKVVEITQGTGKNLYQLPELSYQSGVDYTFEYDFRGDNSIGGNSFYFNDSQMVFDDNGSATAGSMNLYAYNNWTKRTYTKYEWHHFKLQFKHDGVKWYFNIFIDNVLRADGAVYSVTALGNQSVMLKNGNKSVPGGKAYYDNFFLYRGQKEPVTGITVSGAGGKSSVKTGNTLQMSSAVVPNAATNPSVTWSVVNGTGNATIDTNGLLTGGSVGQVTVRATSQDGSGVVGSLVVTISGLETFILPTPAQGTTTMIYLDVQTSFPQVNWQTLDRLYIPAGNYTQFQVGNLPQRSASEPLIITNYGGQVKIAGTGTPYGVKIRGGSNWIFTGKYDPVLRTGDVNYPGHLNGNYTNSSGDYGIEIKNGAGHGIEVINAATPMYAVQNNVTNYEISFIEIANTGFAGIALKTDGASNIVDGVKVHDMYIHDVEAEGMYIGYTLAATGQNKFTNLEVYNNRVLRTGAEGIQLVNMGNGVNVHHNTVVMTAMDWKDPFQANQEGNLQYYQRDGSASIHDNIFIGGGEIMFNYKTYKATTDVLNSNDEVHVYNNYFAHARSYFGFIGEDTTNQTTKLRFENNVIRKISFSWNEEVHPTATDRNILFYTSANTANPLIFNNNTRDGSQKFIDVLTGNNGTTSHVSASGNTTVATIAPVQFRDPNLPADFDWLLVERWANVSVDKAWPGIAINFQYGDYVYQNGKDYAYQNGNWYKNIQAGTHTGKNPLTSPETWQLQTPMTDDFRLHSSSPYQSMGLFAGQESAQMNTSLSGPVSVLANQEFKTTYSLSNVANSVYGNIYAQQVSLAFDPNLVEFVSATPIKPGLSLVTNTDTPGLVKLVAVSPGVAITSDGGVVELTWKAKAVTATQNASISVTKAKLSDGQGRESDANLSTYSISLVYVDKTALHTKISQAQAAYNAAVEGTGLGQYPTGSKATLLAAIQAAQLVAANGQATQVTTDDALTALSSALQTFQRAVITSIKGDVVGNDGLITIGDLGLVAANYGAELGQANWNLVKNADMDGDNKIGLYDLATLARKVLE</sequence>
<evidence type="ECO:0000313" key="4">
    <source>
        <dbReference type="Proteomes" id="UP001267290"/>
    </source>
</evidence>
<dbReference type="SUPFAM" id="SSF51126">
    <property type="entry name" value="Pectin lyase-like"/>
    <property type="match status" value="1"/>
</dbReference>
<protein>
    <submittedName>
        <fullName evidence="3">Esterase</fullName>
    </submittedName>
</protein>
<comment type="caution">
    <text evidence="3">The sequence shown here is derived from an EMBL/GenBank/DDBJ whole genome shotgun (WGS) entry which is preliminary data.</text>
</comment>
<dbReference type="InterPro" id="IPR029058">
    <property type="entry name" value="AB_hydrolase_fold"/>
</dbReference>
<dbReference type="Gene3D" id="1.10.1330.10">
    <property type="entry name" value="Dockerin domain"/>
    <property type="match status" value="1"/>
</dbReference>
<dbReference type="InterPro" id="IPR036439">
    <property type="entry name" value="Dockerin_dom_sf"/>
</dbReference>
<keyword evidence="4" id="KW-1185">Reference proteome</keyword>
<dbReference type="Pfam" id="PF01738">
    <property type="entry name" value="DLH"/>
    <property type="match status" value="1"/>
</dbReference>
<dbReference type="EMBL" id="JAVDSB010000020">
    <property type="protein sequence ID" value="MDR6554862.1"/>
    <property type="molecule type" value="Genomic_DNA"/>
</dbReference>
<dbReference type="InterPro" id="IPR002102">
    <property type="entry name" value="Cohesin_dom"/>
</dbReference>
<keyword evidence="1" id="KW-0732">Signal</keyword>
<dbReference type="InterPro" id="IPR002925">
    <property type="entry name" value="Dienelactn_hydro"/>
</dbReference>